<dbReference type="EMBL" id="KK119384">
    <property type="protein sequence ID" value="KFM75546.1"/>
    <property type="molecule type" value="Genomic_DNA"/>
</dbReference>
<evidence type="ECO:0000259" key="3">
    <source>
        <dbReference type="Pfam" id="PF00561"/>
    </source>
</evidence>
<keyword evidence="5" id="KW-1185">Reference proteome</keyword>
<dbReference type="Proteomes" id="UP000054359">
    <property type="component" value="Unassembled WGS sequence"/>
</dbReference>
<dbReference type="SUPFAM" id="SSF53474">
    <property type="entry name" value="alpha/beta-Hydrolases"/>
    <property type="match status" value="1"/>
</dbReference>
<dbReference type="GO" id="GO:0008474">
    <property type="term" value="F:palmitoyl-(protein) hydrolase activity"/>
    <property type="evidence" value="ECO:0007669"/>
    <property type="project" value="TreeGrafter"/>
</dbReference>
<protein>
    <recommendedName>
        <fullName evidence="1">Protein ABHD13</fullName>
    </recommendedName>
    <alternativeName>
        <fullName evidence="2">Alpha/beta hydrolase domain-containing protein 13</fullName>
    </alternativeName>
</protein>
<organism evidence="4 5">
    <name type="scientific">Stegodyphus mimosarum</name>
    <name type="common">African social velvet spider</name>
    <dbReference type="NCBI Taxonomy" id="407821"/>
    <lineage>
        <taxon>Eukaryota</taxon>
        <taxon>Metazoa</taxon>
        <taxon>Ecdysozoa</taxon>
        <taxon>Arthropoda</taxon>
        <taxon>Chelicerata</taxon>
        <taxon>Arachnida</taxon>
        <taxon>Araneae</taxon>
        <taxon>Araneomorphae</taxon>
        <taxon>Entelegynae</taxon>
        <taxon>Eresoidea</taxon>
        <taxon>Eresidae</taxon>
        <taxon>Stegodyphus</taxon>
    </lineage>
</organism>
<reference evidence="4 5" key="1">
    <citation type="submission" date="2013-11" db="EMBL/GenBank/DDBJ databases">
        <title>Genome sequencing of Stegodyphus mimosarum.</title>
        <authorList>
            <person name="Bechsgaard J."/>
        </authorList>
    </citation>
    <scope>NUCLEOTIDE SEQUENCE [LARGE SCALE GENOMIC DNA]</scope>
</reference>
<feature type="non-terminal residue" evidence="4">
    <location>
        <position position="388"/>
    </location>
</feature>
<name>A0A087UDV7_STEMI</name>
<dbReference type="AlphaFoldDB" id="A0A087UDV7"/>
<feature type="domain" description="AB hydrolase-1" evidence="3">
    <location>
        <begin position="163"/>
        <end position="252"/>
    </location>
</feature>
<dbReference type="PANTHER" id="PTHR12277">
    <property type="entry name" value="ALPHA/BETA HYDROLASE DOMAIN-CONTAINING PROTEIN"/>
    <property type="match status" value="1"/>
</dbReference>
<dbReference type="InterPro" id="IPR000073">
    <property type="entry name" value="AB_hydrolase_1"/>
</dbReference>
<dbReference type="GO" id="GO:0016020">
    <property type="term" value="C:membrane"/>
    <property type="evidence" value="ECO:0007669"/>
    <property type="project" value="TreeGrafter"/>
</dbReference>
<evidence type="ECO:0000256" key="2">
    <source>
        <dbReference type="ARBA" id="ARBA00042701"/>
    </source>
</evidence>
<accession>A0A087UDV7</accession>
<evidence type="ECO:0000313" key="5">
    <source>
        <dbReference type="Proteomes" id="UP000054359"/>
    </source>
</evidence>
<gene>
    <name evidence="4" type="ORF">X975_18525</name>
</gene>
<proteinExistence type="predicted"/>
<dbReference type="OrthoDB" id="10249433at2759"/>
<evidence type="ECO:0000313" key="4">
    <source>
        <dbReference type="EMBL" id="KFM75546.1"/>
    </source>
</evidence>
<dbReference type="InterPro" id="IPR029058">
    <property type="entry name" value="AB_hydrolase_fold"/>
</dbReference>
<keyword evidence="4" id="KW-0378">Hydrolase</keyword>
<dbReference type="OMA" id="WLPEQGY"/>
<evidence type="ECO:0000256" key="1">
    <source>
        <dbReference type="ARBA" id="ARBA00040125"/>
    </source>
</evidence>
<sequence>MAKLKTDAGSFVATKEPFPIRCDKNDSFRLQNSTAVEIPTEVSKIPKKTGFRDIKIVSNLALFIIMKCWMTCSAAVFVIFVIYWCYGSLIALVLFLFALSGLVFQIGDFLLYHPNQPPQSRLYVPLPSLFGLPAESIFLKTADDVKIHAFFIKQDTSIIGQVPTVLYLHGNAGNIGHRLPNAQGFFQYCGCNVLLLEYRGYGHSEGTPSEEGLYLDAQAGLQYLLQVSYIDKSKIIVFGRSLGGAVAIDLVSRPRFGKYVLVLIVENTFTSIPDIAKEMFNWKIVKCLPVWAFKNQFLSLKKIKKVKRPTLFISGEADLLIPPHMMKLLCQMCGSPLKRFQSFQYGTHNETWQCKGYYRAINIFIDDIMLAQQEMQLWPSKAFEGEIY</sequence>
<dbReference type="PANTHER" id="PTHR12277:SF81">
    <property type="entry name" value="PROTEIN ABHD13"/>
    <property type="match status" value="1"/>
</dbReference>
<dbReference type="STRING" id="407821.A0A087UDV7"/>
<dbReference type="Pfam" id="PF00561">
    <property type="entry name" value="Abhydrolase_1"/>
    <property type="match status" value="1"/>
</dbReference>
<dbReference type="Gene3D" id="3.40.50.1820">
    <property type="entry name" value="alpha/beta hydrolase"/>
    <property type="match status" value="1"/>
</dbReference>